<feature type="compositionally biased region" description="Basic and acidic residues" evidence="1">
    <location>
        <begin position="1"/>
        <end position="18"/>
    </location>
</feature>
<dbReference type="AlphaFoldDB" id="A0A914UQI0"/>
<keyword evidence="2" id="KW-1185">Reference proteome</keyword>
<evidence type="ECO:0000313" key="2">
    <source>
        <dbReference type="Proteomes" id="UP000887566"/>
    </source>
</evidence>
<dbReference type="WBParaSite" id="PSAMB.scaffold117size76755.g2276.t1">
    <property type="protein sequence ID" value="PSAMB.scaffold117size76755.g2276.t1"/>
    <property type="gene ID" value="PSAMB.scaffold117size76755.g2276"/>
</dbReference>
<name>A0A914UQI0_9BILA</name>
<reference evidence="3" key="1">
    <citation type="submission" date="2022-11" db="UniProtKB">
        <authorList>
            <consortium name="WormBaseParasite"/>
        </authorList>
    </citation>
    <scope>IDENTIFICATION</scope>
</reference>
<feature type="region of interest" description="Disordered" evidence="1">
    <location>
        <begin position="1"/>
        <end position="93"/>
    </location>
</feature>
<proteinExistence type="predicted"/>
<evidence type="ECO:0000256" key="1">
    <source>
        <dbReference type="SAM" id="MobiDB-lite"/>
    </source>
</evidence>
<accession>A0A914UQI0</accession>
<evidence type="ECO:0000313" key="3">
    <source>
        <dbReference type="WBParaSite" id="PSAMB.scaffold117size76755.g2276.t1"/>
    </source>
</evidence>
<protein>
    <submittedName>
        <fullName evidence="3">Uncharacterized protein</fullName>
    </submittedName>
</protein>
<sequence>MHDGRPGRKTSARDEQQRRSAGHLRYCSSRVNTTAQRRSVILPEAGARQASVRSSVRRPLARRPPDQRTRTSPDQPVCHPTAERVRGCSYKPV</sequence>
<dbReference type="Proteomes" id="UP000887566">
    <property type="component" value="Unplaced"/>
</dbReference>
<organism evidence="2 3">
    <name type="scientific">Plectus sambesii</name>
    <dbReference type="NCBI Taxonomy" id="2011161"/>
    <lineage>
        <taxon>Eukaryota</taxon>
        <taxon>Metazoa</taxon>
        <taxon>Ecdysozoa</taxon>
        <taxon>Nematoda</taxon>
        <taxon>Chromadorea</taxon>
        <taxon>Plectida</taxon>
        <taxon>Plectina</taxon>
        <taxon>Plectoidea</taxon>
        <taxon>Plectidae</taxon>
        <taxon>Plectus</taxon>
    </lineage>
</organism>